<evidence type="ECO:0000256" key="5">
    <source>
        <dbReference type="ARBA" id="ARBA00022989"/>
    </source>
</evidence>
<dbReference type="InterPro" id="IPR020846">
    <property type="entry name" value="MFS_dom"/>
</dbReference>
<evidence type="ECO:0000256" key="2">
    <source>
        <dbReference type="ARBA" id="ARBA00022448"/>
    </source>
</evidence>
<keyword evidence="3" id="KW-1003">Cell membrane</keyword>
<dbReference type="RefSeq" id="WP_375735905.1">
    <property type="nucleotide sequence ID" value="NZ_JBCGDC010000094.1"/>
</dbReference>
<feature type="transmembrane region" description="Helical" evidence="7">
    <location>
        <begin position="148"/>
        <end position="172"/>
    </location>
</feature>
<evidence type="ECO:0000313" key="9">
    <source>
        <dbReference type="EMBL" id="MFB6396493.1"/>
    </source>
</evidence>
<dbReference type="InterPro" id="IPR050171">
    <property type="entry name" value="MFS_Transporters"/>
</dbReference>
<dbReference type="EMBL" id="JBCGDC010000094">
    <property type="protein sequence ID" value="MFB6396493.1"/>
    <property type="molecule type" value="Genomic_DNA"/>
</dbReference>
<keyword evidence="6 7" id="KW-0472">Membrane</keyword>
<feature type="transmembrane region" description="Helical" evidence="7">
    <location>
        <begin position="348"/>
        <end position="372"/>
    </location>
</feature>
<gene>
    <name evidence="9" type="ORF">AAFH96_25815</name>
</gene>
<evidence type="ECO:0000256" key="4">
    <source>
        <dbReference type="ARBA" id="ARBA00022692"/>
    </source>
</evidence>
<dbReference type="SUPFAM" id="SSF103473">
    <property type="entry name" value="MFS general substrate transporter"/>
    <property type="match status" value="1"/>
</dbReference>
<feature type="transmembrane region" description="Helical" evidence="7">
    <location>
        <begin position="114"/>
        <end position="136"/>
    </location>
</feature>
<evidence type="ECO:0000256" key="1">
    <source>
        <dbReference type="ARBA" id="ARBA00004651"/>
    </source>
</evidence>
<dbReference type="Pfam" id="PF07690">
    <property type="entry name" value="MFS_1"/>
    <property type="match status" value="1"/>
</dbReference>
<dbReference type="InterPro" id="IPR011701">
    <property type="entry name" value="MFS"/>
</dbReference>
<feature type="transmembrane region" description="Helical" evidence="7">
    <location>
        <begin position="259"/>
        <end position="279"/>
    </location>
</feature>
<evidence type="ECO:0000313" key="10">
    <source>
        <dbReference type="Proteomes" id="UP001582793"/>
    </source>
</evidence>
<dbReference type="PANTHER" id="PTHR23517:SF13">
    <property type="entry name" value="MAJOR FACILITATOR SUPERFAMILY MFS_1"/>
    <property type="match status" value="1"/>
</dbReference>
<dbReference type="PROSITE" id="PS50850">
    <property type="entry name" value="MFS"/>
    <property type="match status" value="1"/>
</dbReference>
<evidence type="ECO:0000256" key="7">
    <source>
        <dbReference type="SAM" id="Phobius"/>
    </source>
</evidence>
<dbReference type="InterPro" id="IPR036259">
    <property type="entry name" value="MFS_trans_sf"/>
</dbReference>
<comment type="caution">
    <text evidence="9">The sequence shown here is derived from an EMBL/GenBank/DDBJ whole genome shotgun (WGS) entry which is preliminary data.</text>
</comment>
<feature type="transmembrane region" description="Helical" evidence="7">
    <location>
        <begin position="178"/>
        <end position="198"/>
    </location>
</feature>
<comment type="subcellular location">
    <subcellularLocation>
        <location evidence="1">Cell membrane</location>
        <topology evidence="1">Multi-pass membrane protein</topology>
    </subcellularLocation>
</comment>
<feature type="transmembrane region" description="Helical" evidence="7">
    <location>
        <begin position="378"/>
        <end position="400"/>
    </location>
</feature>
<keyword evidence="4 7" id="KW-0812">Transmembrane</keyword>
<feature type="transmembrane region" description="Helical" evidence="7">
    <location>
        <begin position="219"/>
        <end position="247"/>
    </location>
</feature>
<organism evidence="9 10">
    <name type="scientific">Polymorphospora lycopeni</name>
    <dbReference type="NCBI Taxonomy" id="3140240"/>
    <lineage>
        <taxon>Bacteria</taxon>
        <taxon>Bacillati</taxon>
        <taxon>Actinomycetota</taxon>
        <taxon>Actinomycetes</taxon>
        <taxon>Micromonosporales</taxon>
        <taxon>Micromonosporaceae</taxon>
        <taxon>Polymorphospora</taxon>
    </lineage>
</organism>
<proteinExistence type="predicted"/>
<feature type="domain" description="Major facilitator superfamily (MFS) profile" evidence="8">
    <location>
        <begin position="1"/>
        <end position="406"/>
    </location>
</feature>
<feature type="transmembrane region" description="Helical" evidence="7">
    <location>
        <begin position="311"/>
        <end position="336"/>
    </location>
</feature>
<evidence type="ECO:0000256" key="3">
    <source>
        <dbReference type="ARBA" id="ARBA00022475"/>
    </source>
</evidence>
<feature type="transmembrane region" description="Helical" evidence="7">
    <location>
        <begin position="54"/>
        <end position="77"/>
    </location>
</feature>
<dbReference type="Proteomes" id="UP001582793">
    <property type="component" value="Unassembled WGS sequence"/>
</dbReference>
<keyword evidence="2" id="KW-0813">Transport</keyword>
<evidence type="ECO:0000256" key="6">
    <source>
        <dbReference type="ARBA" id="ARBA00023136"/>
    </source>
</evidence>
<reference evidence="9 10" key="1">
    <citation type="submission" date="2024-04" db="EMBL/GenBank/DDBJ databases">
        <title>Polymorphospora sp. isolated from Baiyangdian Lake in Xiong'an New Area.</title>
        <authorList>
            <person name="Zhang X."/>
            <person name="Liu J."/>
        </authorList>
    </citation>
    <scope>NUCLEOTIDE SEQUENCE [LARGE SCALE GENOMIC DNA]</scope>
    <source>
        <strain evidence="9 10">2-325</strain>
    </source>
</reference>
<protein>
    <submittedName>
        <fullName evidence="9">MFS transporter</fullName>
    </submittedName>
</protein>
<feature type="transmembrane region" description="Helical" evidence="7">
    <location>
        <begin position="23"/>
        <end position="48"/>
    </location>
</feature>
<sequence>MLTVDAGRPGGPDSWRRLGRRGAFWASASVLALALWSSGAPSVLYPIYAEQWALSPAVVTAVFATYQLALVVVLPLLGSLSDQIGRRLVMIWGVALIAASAVIFALAPNVTFLFVGRVLQGAGTGLAIGAASASLVQNNISGNPRFANSLATIATSTGLTLALVLSGAFAQFAPLPLFWSYIVLLVLAVAAVAALAATPDDRPADARRWRPQALRLAPGLRRTFTIATLSVCLAYSVGALFLSLGAYMIRQFTQTDDTLVIGALLGCSSATIGVTALLLTRVPAHTCVWVGVSLTVVSLALMAAVATSGSIVLFLAWCLVGGVAYSFAFTGGLGLINRAAAEHHRGAALSLLYLFAYLLQAATAIGAGALATANGLDVAVSIAAAILTGLCVAVLALMAYDARTTRSDSPEHRSRVPAGRTAPP</sequence>
<keyword evidence="5 7" id="KW-1133">Transmembrane helix</keyword>
<accession>A0ABV5CWW3</accession>
<name>A0ABV5CWW3_9ACTN</name>
<dbReference type="PANTHER" id="PTHR23517">
    <property type="entry name" value="RESISTANCE PROTEIN MDTM, PUTATIVE-RELATED-RELATED"/>
    <property type="match status" value="1"/>
</dbReference>
<evidence type="ECO:0000259" key="8">
    <source>
        <dbReference type="PROSITE" id="PS50850"/>
    </source>
</evidence>
<feature type="transmembrane region" description="Helical" evidence="7">
    <location>
        <begin position="89"/>
        <end position="108"/>
    </location>
</feature>
<dbReference type="Gene3D" id="1.20.1250.20">
    <property type="entry name" value="MFS general substrate transporter like domains"/>
    <property type="match status" value="1"/>
</dbReference>
<keyword evidence="10" id="KW-1185">Reference proteome</keyword>
<feature type="transmembrane region" description="Helical" evidence="7">
    <location>
        <begin position="286"/>
        <end position="305"/>
    </location>
</feature>